<dbReference type="PANTHER" id="PTHR47332">
    <property type="entry name" value="SET DOMAIN-CONTAINING PROTEIN 5"/>
    <property type="match status" value="1"/>
</dbReference>
<evidence type="ECO:0000313" key="2">
    <source>
        <dbReference type="EMBL" id="KAK4541221.1"/>
    </source>
</evidence>
<reference evidence="2 3" key="1">
    <citation type="submission" date="2021-11" db="EMBL/GenBank/DDBJ databases">
        <title>Black yeast isolated from Biological Soil Crust.</title>
        <authorList>
            <person name="Kurbessoian T."/>
        </authorList>
    </citation>
    <scope>NUCLEOTIDE SEQUENCE [LARGE SCALE GENOMIC DNA]</scope>
    <source>
        <strain evidence="2 3">CCFEE 5522</strain>
    </source>
</reference>
<dbReference type="SMART" id="SM00317">
    <property type="entry name" value="SET"/>
    <property type="match status" value="1"/>
</dbReference>
<accession>A0AAV9J8Y8</accession>
<organism evidence="2 3">
    <name type="scientific">Oleoguttula mirabilis</name>
    <dbReference type="NCBI Taxonomy" id="1507867"/>
    <lineage>
        <taxon>Eukaryota</taxon>
        <taxon>Fungi</taxon>
        <taxon>Dikarya</taxon>
        <taxon>Ascomycota</taxon>
        <taxon>Pezizomycotina</taxon>
        <taxon>Dothideomycetes</taxon>
        <taxon>Dothideomycetidae</taxon>
        <taxon>Mycosphaerellales</taxon>
        <taxon>Teratosphaeriaceae</taxon>
        <taxon>Oleoguttula</taxon>
    </lineage>
</organism>
<dbReference type="AlphaFoldDB" id="A0AAV9J8Y8"/>
<protein>
    <recommendedName>
        <fullName evidence="1">SET domain-containing protein</fullName>
    </recommendedName>
</protein>
<evidence type="ECO:0000313" key="3">
    <source>
        <dbReference type="Proteomes" id="UP001324427"/>
    </source>
</evidence>
<dbReference type="SUPFAM" id="SSF82199">
    <property type="entry name" value="SET domain"/>
    <property type="match status" value="1"/>
</dbReference>
<dbReference type="PROSITE" id="PS50280">
    <property type="entry name" value="SET"/>
    <property type="match status" value="1"/>
</dbReference>
<dbReference type="Gene3D" id="2.170.270.10">
    <property type="entry name" value="SET domain"/>
    <property type="match status" value="1"/>
</dbReference>
<dbReference type="InterPro" id="IPR046341">
    <property type="entry name" value="SET_dom_sf"/>
</dbReference>
<dbReference type="InterPro" id="IPR053185">
    <property type="entry name" value="SET_domain_protein"/>
</dbReference>
<sequence length="383" mass="43457">MAEPYKITQSEGKGSGVFAISTIPPGTTIMCDTPVLKLPRKLAQYTDEEVFRAFKELDEDSQARVMELHEGHRAFKTKLMRIFKANNFGYERFCVVYPKVSRINHSCVPNAAMNTRENLTTEIVATQPIRKGEEVYITYNGLFEGMTAGRRYRTLRAYYGFECRCPACALPPNDLILSDARRQLISVLDAKIRGFEPPNFHLIDHLTPTTAEQLAMQIRYDRMPLETPLTLPERAAYNLMLAKLLQAEHLTTSVVDAYRNAAYHLAEQMLQHEDIVIVACCQNVQAWMTKAIEAATSINGVESARAKSLGDEWREWQTVDHFKVYNMSRQGNLTDPGFLDGRDFAVRIGMFGPAHCSVLTMTALSRRECRALMQERLQKTSSL</sequence>
<feature type="domain" description="SET" evidence="1">
    <location>
        <begin position="3"/>
        <end position="140"/>
    </location>
</feature>
<name>A0AAV9J8Y8_9PEZI</name>
<dbReference type="Proteomes" id="UP001324427">
    <property type="component" value="Unassembled WGS sequence"/>
</dbReference>
<keyword evidence="3" id="KW-1185">Reference proteome</keyword>
<proteinExistence type="predicted"/>
<dbReference type="PANTHER" id="PTHR47332:SF2">
    <property type="entry name" value="SET-6"/>
    <property type="match status" value="1"/>
</dbReference>
<comment type="caution">
    <text evidence="2">The sequence shown here is derived from an EMBL/GenBank/DDBJ whole genome shotgun (WGS) entry which is preliminary data.</text>
</comment>
<dbReference type="EMBL" id="JAVFHQ010000055">
    <property type="protein sequence ID" value="KAK4541221.1"/>
    <property type="molecule type" value="Genomic_DNA"/>
</dbReference>
<evidence type="ECO:0000259" key="1">
    <source>
        <dbReference type="PROSITE" id="PS50280"/>
    </source>
</evidence>
<gene>
    <name evidence="2" type="ORF">LTR36_008137</name>
</gene>
<dbReference type="InterPro" id="IPR001214">
    <property type="entry name" value="SET_dom"/>
</dbReference>
<dbReference type="Pfam" id="PF00856">
    <property type="entry name" value="SET"/>
    <property type="match status" value="1"/>
</dbReference>
<dbReference type="CDD" id="cd20071">
    <property type="entry name" value="SET_SMYD"/>
    <property type="match status" value="1"/>
</dbReference>